<dbReference type="AlphaFoldDB" id="A0A2N5HQQ4"/>
<evidence type="ECO:0000259" key="7">
    <source>
        <dbReference type="PROSITE" id="PS50850"/>
    </source>
</evidence>
<feature type="transmembrane region" description="Helical" evidence="6">
    <location>
        <begin position="332"/>
        <end position="356"/>
    </location>
</feature>
<reference evidence="8 9" key="1">
    <citation type="submission" date="2017-11" db="EMBL/GenBank/DDBJ databases">
        <title>Comparitive Functional Genomics of Dry Heat Resistant strains isolated from the Viking Spacecraft.</title>
        <authorList>
            <person name="Seuylemezian A."/>
            <person name="Cooper K."/>
            <person name="Vaishampayan P."/>
        </authorList>
    </citation>
    <scope>NUCLEOTIDE SEQUENCE [LARGE SCALE GENOMIC DNA]</scope>
    <source>
        <strain evidence="8 9">V32-6</strain>
    </source>
</reference>
<dbReference type="GO" id="GO:0005886">
    <property type="term" value="C:plasma membrane"/>
    <property type="evidence" value="ECO:0007669"/>
    <property type="project" value="UniProtKB-SubCell"/>
</dbReference>
<comment type="subcellular location">
    <subcellularLocation>
        <location evidence="1">Cell membrane</location>
        <topology evidence="1">Multi-pass membrane protein</topology>
    </subcellularLocation>
</comment>
<feature type="transmembrane region" description="Helical" evidence="6">
    <location>
        <begin position="165"/>
        <end position="184"/>
    </location>
</feature>
<dbReference type="Proteomes" id="UP000234950">
    <property type="component" value="Unassembled WGS sequence"/>
</dbReference>
<feature type="transmembrane region" description="Helical" evidence="6">
    <location>
        <begin position="77"/>
        <end position="94"/>
    </location>
</feature>
<protein>
    <submittedName>
        <fullName evidence="8">MFS transporter</fullName>
    </submittedName>
</protein>
<feature type="transmembrane region" description="Helical" evidence="6">
    <location>
        <begin position="46"/>
        <end position="65"/>
    </location>
</feature>
<evidence type="ECO:0000313" key="8">
    <source>
        <dbReference type="EMBL" id="PLS07823.1"/>
    </source>
</evidence>
<evidence type="ECO:0000256" key="1">
    <source>
        <dbReference type="ARBA" id="ARBA00004651"/>
    </source>
</evidence>
<organism evidence="8 9">
    <name type="scientific">Neobacillus cucumis</name>
    <dbReference type="NCBI Taxonomy" id="1740721"/>
    <lineage>
        <taxon>Bacteria</taxon>
        <taxon>Bacillati</taxon>
        <taxon>Bacillota</taxon>
        <taxon>Bacilli</taxon>
        <taxon>Bacillales</taxon>
        <taxon>Bacillaceae</taxon>
        <taxon>Neobacillus</taxon>
    </lineage>
</organism>
<keyword evidence="2" id="KW-0813">Transport</keyword>
<feature type="transmembrane region" description="Helical" evidence="6">
    <location>
        <begin position="296"/>
        <end position="320"/>
    </location>
</feature>
<feature type="transmembrane region" description="Helical" evidence="6">
    <location>
        <begin position="205"/>
        <end position="227"/>
    </location>
</feature>
<evidence type="ECO:0000256" key="6">
    <source>
        <dbReference type="SAM" id="Phobius"/>
    </source>
</evidence>
<dbReference type="InterPro" id="IPR020846">
    <property type="entry name" value="MFS_dom"/>
</dbReference>
<evidence type="ECO:0000256" key="3">
    <source>
        <dbReference type="ARBA" id="ARBA00022692"/>
    </source>
</evidence>
<accession>A0A2N5HQQ4</accession>
<evidence type="ECO:0000256" key="2">
    <source>
        <dbReference type="ARBA" id="ARBA00022448"/>
    </source>
</evidence>
<feature type="transmembrane region" description="Helical" evidence="6">
    <location>
        <begin position="139"/>
        <end position="159"/>
    </location>
</feature>
<proteinExistence type="predicted"/>
<dbReference type="InterPro" id="IPR052714">
    <property type="entry name" value="MFS_Exporter"/>
</dbReference>
<keyword evidence="5 6" id="KW-0472">Membrane</keyword>
<dbReference type="InterPro" id="IPR036259">
    <property type="entry name" value="MFS_trans_sf"/>
</dbReference>
<name>A0A2N5HQQ4_9BACI</name>
<dbReference type="SUPFAM" id="SSF103473">
    <property type="entry name" value="MFS general substrate transporter"/>
    <property type="match status" value="1"/>
</dbReference>
<keyword evidence="4 6" id="KW-1133">Transmembrane helix</keyword>
<keyword evidence="9" id="KW-1185">Reference proteome</keyword>
<dbReference type="InterPro" id="IPR011701">
    <property type="entry name" value="MFS"/>
</dbReference>
<dbReference type="OrthoDB" id="9814001at2"/>
<dbReference type="GO" id="GO:0022857">
    <property type="term" value="F:transmembrane transporter activity"/>
    <property type="evidence" value="ECO:0007669"/>
    <property type="project" value="InterPro"/>
</dbReference>
<gene>
    <name evidence="8" type="ORF">CVD27_05085</name>
</gene>
<dbReference type="RefSeq" id="WP_101646798.1">
    <property type="nucleotide sequence ID" value="NZ_PGVE01000027.1"/>
</dbReference>
<dbReference type="EMBL" id="PGVE01000027">
    <property type="protein sequence ID" value="PLS07823.1"/>
    <property type="molecule type" value="Genomic_DNA"/>
</dbReference>
<feature type="transmembrane region" description="Helical" evidence="6">
    <location>
        <begin position="106"/>
        <end position="127"/>
    </location>
</feature>
<dbReference type="Gene3D" id="1.20.1250.20">
    <property type="entry name" value="MFS general substrate transporter like domains"/>
    <property type="match status" value="1"/>
</dbReference>
<feature type="transmembrane region" description="Helical" evidence="6">
    <location>
        <begin position="362"/>
        <end position="382"/>
    </location>
</feature>
<evidence type="ECO:0000256" key="5">
    <source>
        <dbReference type="ARBA" id="ARBA00023136"/>
    </source>
</evidence>
<keyword evidence="3 6" id="KW-0812">Transmembrane</keyword>
<dbReference type="PANTHER" id="PTHR23531:SF2">
    <property type="entry name" value="PERMEASE"/>
    <property type="match status" value="1"/>
</dbReference>
<dbReference type="Pfam" id="PF07690">
    <property type="entry name" value="MFS_1"/>
    <property type="match status" value="1"/>
</dbReference>
<feature type="domain" description="Major facilitator superfamily (MFS) profile" evidence="7">
    <location>
        <begin position="10"/>
        <end position="387"/>
    </location>
</feature>
<dbReference type="CDD" id="cd17489">
    <property type="entry name" value="MFS_YfcJ_like"/>
    <property type="match status" value="1"/>
</dbReference>
<evidence type="ECO:0000256" key="4">
    <source>
        <dbReference type="ARBA" id="ARBA00022989"/>
    </source>
</evidence>
<dbReference type="PANTHER" id="PTHR23531">
    <property type="entry name" value="QUINOLENE RESISTANCE PROTEIN NORA"/>
    <property type="match status" value="1"/>
</dbReference>
<evidence type="ECO:0000313" key="9">
    <source>
        <dbReference type="Proteomes" id="UP000234950"/>
    </source>
</evidence>
<dbReference type="PROSITE" id="PS50850">
    <property type="entry name" value="MFS"/>
    <property type="match status" value="1"/>
</dbReference>
<feature type="transmembrane region" description="Helical" evidence="6">
    <location>
        <begin position="270"/>
        <end position="290"/>
    </location>
</feature>
<sequence length="403" mass="44055">MTKPKLWTKNFISISFSNLFLFLTFYILLVTLPSYALDELHSSSSMAGLMTTIFLLSAIISRPLAGQWLERAGNKKVLLTALIIFAAASLLYFLPKTIGGFFVIRLLHGVGFGMATTAVGTIVADIIPASRRGEGMGYFAMSTNLAMVFGPFIGLMAMHQWGAKPLFILSVIVAFCSLITGLIVKHNTFETPVQTKAHSSFSISSLFESSAVPISIVGSFMAIVYSALLSFVSIYASEIHLENIASLFFVVYAVLLLASRPFTGKWLDQYGPNVISFPCIVLFAIGMFILSQSNGAFTFLLSAGLIGIGWGTLFPTFQTIAIQDAEPRKRGLATATFLSIYDTGIALGSFIVGVIASKMEYSTLYCFFAFYILIGLILFYFLHTKRSSSAKEKTQHQTKAQEI</sequence>
<comment type="caution">
    <text evidence="8">The sequence shown here is derived from an EMBL/GenBank/DDBJ whole genome shotgun (WGS) entry which is preliminary data.</text>
</comment>
<feature type="transmembrane region" description="Helical" evidence="6">
    <location>
        <begin position="239"/>
        <end position="258"/>
    </location>
</feature>